<dbReference type="Proteomes" id="UP000032515">
    <property type="component" value="Unassembled WGS sequence"/>
</dbReference>
<proteinExistence type="predicted"/>
<accession>A0A0D7EFU9</accession>
<dbReference type="OrthoDB" id="8243534at2"/>
<name>A0A0D7EFU9_RHOPL</name>
<comment type="caution">
    <text evidence="1">The sequence shown here is derived from an EMBL/GenBank/DDBJ whole genome shotgun (WGS) entry which is preliminary data.</text>
</comment>
<sequence>MPQFDPYLIQLMRTALEEVMKRVPLEHATPAVKAHLAECILKAAAQGQTSYDGLIASAADQINAIVAWLT</sequence>
<reference evidence="1 2" key="1">
    <citation type="submission" date="2014-11" db="EMBL/GenBank/DDBJ databases">
        <title>Genomics and ecophysiology of heterotrophic nitrogen fixing bacteria isolated from estuarine surface water.</title>
        <authorList>
            <person name="Bentzon-Tilia M."/>
            <person name="Severin I."/>
            <person name="Hansen L.H."/>
            <person name="Riemann L."/>
        </authorList>
    </citation>
    <scope>NUCLEOTIDE SEQUENCE [LARGE SCALE GENOMIC DNA]</scope>
    <source>
        <strain evidence="1 2">BAL398</strain>
    </source>
</reference>
<protein>
    <submittedName>
        <fullName evidence="1">Uncharacterized protein</fullName>
    </submittedName>
</protein>
<dbReference type="RefSeq" id="WP_044415001.1">
    <property type="nucleotide sequence ID" value="NZ_JXXE01000433.1"/>
</dbReference>
<dbReference type="AlphaFoldDB" id="A0A0D7EFU9"/>
<gene>
    <name evidence="1" type="ORF">OO17_20530</name>
</gene>
<organism evidence="1 2">
    <name type="scientific">Rhodopseudomonas palustris</name>
    <dbReference type="NCBI Taxonomy" id="1076"/>
    <lineage>
        <taxon>Bacteria</taxon>
        <taxon>Pseudomonadati</taxon>
        <taxon>Pseudomonadota</taxon>
        <taxon>Alphaproteobacteria</taxon>
        <taxon>Hyphomicrobiales</taxon>
        <taxon>Nitrobacteraceae</taxon>
        <taxon>Rhodopseudomonas</taxon>
    </lineage>
</organism>
<dbReference type="EMBL" id="JXXE01000433">
    <property type="protein sequence ID" value="KIZ39390.1"/>
    <property type="molecule type" value="Genomic_DNA"/>
</dbReference>
<evidence type="ECO:0000313" key="1">
    <source>
        <dbReference type="EMBL" id="KIZ39390.1"/>
    </source>
</evidence>
<evidence type="ECO:0000313" key="2">
    <source>
        <dbReference type="Proteomes" id="UP000032515"/>
    </source>
</evidence>